<keyword evidence="2 6" id="KW-0732">Signal</keyword>
<comment type="similarity">
    <text evidence="1 5">Belongs to the glycosyl hydrolase 27 family.</text>
</comment>
<evidence type="ECO:0000259" key="7">
    <source>
        <dbReference type="Pfam" id="PF17801"/>
    </source>
</evidence>
<dbReference type="PANTHER" id="PTHR11452:SF75">
    <property type="entry name" value="ALPHA-GALACTOSIDASE MEL1"/>
    <property type="match status" value="1"/>
</dbReference>
<protein>
    <recommendedName>
        <fullName evidence="5">Alpha-galactosidase</fullName>
        <ecNumber evidence="5">3.2.1.22</ecNumber>
    </recommendedName>
    <alternativeName>
        <fullName evidence="5">Melibiase</fullName>
    </alternativeName>
</protein>
<comment type="caution">
    <text evidence="8">The sequence shown here is derived from an EMBL/GenBank/DDBJ whole genome shotgun (WGS) entry which is preliminary data.</text>
</comment>
<evidence type="ECO:0000256" key="5">
    <source>
        <dbReference type="RuleBase" id="RU361168"/>
    </source>
</evidence>
<dbReference type="InterPro" id="IPR002241">
    <property type="entry name" value="Glyco_hydro_27"/>
</dbReference>
<dbReference type="InterPro" id="IPR013780">
    <property type="entry name" value="Glyco_hydro_b"/>
</dbReference>
<dbReference type="Gene3D" id="2.60.40.1180">
    <property type="entry name" value="Golgi alpha-mannosidase II"/>
    <property type="match status" value="1"/>
</dbReference>
<gene>
    <name evidence="8" type="ORF">ACFYXQ_41775</name>
</gene>
<feature type="signal peptide" evidence="6">
    <location>
        <begin position="1"/>
        <end position="27"/>
    </location>
</feature>
<dbReference type="InterPro" id="IPR017853">
    <property type="entry name" value="GH"/>
</dbReference>
<dbReference type="EC" id="3.2.1.22" evidence="5"/>
<evidence type="ECO:0000313" key="8">
    <source>
        <dbReference type="EMBL" id="MFF3574298.1"/>
    </source>
</evidence>
<reference evidence="8 9" key="1">
    <citation type="submission" date="2024-10" db="EMBL/GenBank/DDBJ databases">
        <title>The Natural Products Discovery Center: Release of the First 8490 Sequenced Strains for Exploring Actinobacteria Biosynthetic Diversity.</title>
        <authorList>
            <person name="Kalkreuter E."/>
            <person name="Kautsar S.A."/>
            <person name="Yang D."/>
            <person name="Bader C.D."/>
            <person name="Teijaro C.N."/>
            <person name="Fluegel L."/>
            <person name="Davis C.M."/>
            <person name="Simpson J.R."/>
            <person name="Lauterbach L."/>
            <person name="Steele A.D."/>
            <person name="Gui C."/>
            <person name="Meng S."/>
            <person name="Li G."/>
            <person name="Viehrig K."/>
            <person name="Ye F."/>
            <person name="Su P."/>
            <person name="Kiefer A.F."/>
            <person name="Nichols A."/>
            <person name="Cepeda A.J."/>
            <person name="Yan W."/>
            <person name="Fan B."/>
            <person name="Jiang Y."/>
            <person name="Adhikari A."/>
            <person name="Zheng C.-J."/>
            <person name="Schuster L."/>
            <person name="Cowan T.M."/>
            <person name="Smanski M.J."/>
            <person name="Chevrette M.G."/>
            <person name="De Carvalho L.P.S."/>
            <person name="Shen B."/>
        </authorList>
    </citation>
    <scope>NUCLEOTIDE SEQUENCE [LARGE SCALE GENOMIC DNA]</scope>
    <source>
        <strain evidence="8 9">NPDC002593</strain>
    </source>
</reference>
<evidence type="ECO:0000256" key="2">
    <source>
        <dbReference type="ARBA" id="ARBA00022729"/>
    </source>
</evidence>
<organism evidence="8 9">
    <name type="scientific">Nocardia jiangxiensis</name>
    <dbReference type="NCBI Taxonomy" id="282685"/>
    <lineage>
        <taxon>Bacteria</taxon>
        <taxon>Bacillati</taxon>
        <taxon>Actinomycetota</taxon>
        <taxon>Actinomycetes</taxon>
        <taxon>Mycobacteriales</taxon>
        <taxon>Nocardiaceae</taxon>
        <taxon>Nocardia</taxon>
    </lineage>
</organism>
<evidence type="ECO:0000256" key="4">
    <source>
        <dbReference type="ARBA" id="ARBA00023295"/>
    </source>
</evidence>
<comment type="catalytic activity">
    <reaction evidence="5">
        <text>Hydrolysis of terminal, non-reducing alpha-D-galactose residues in alpha-D-galactosides, including galactose oligosaccharides, galactomannans and galactolipids.</text>
        <dbReference type="EC" id="3.2.1.22"/>
    </reaction>
</comment>
<accession>A0ABW6SFG2</accession>
<keyword evidence="3 5" id="KW-0378">Hydrolase</keyword>
<dbReference type="SUPFAM" id="SSF51011">
    <property type="entry name" value="Glycosyl hydrolase domain"/>
    <property type="match status" value="1"/>
</dbReference>
<evidence type="ECO:0000256" key="3">
    <source>
        <dbReference type="ARBA" id="ARBA00022801"/>
    </source>
</evidence>
<evidence type="ECO:0000313" key="9">
    <source>
        <dbReference type="Proteomes" id="UP001601992"/>
    </source>
</evidence>
<evidence type="ECO:0000256" key="1">
    <source>
        <dbReference type="ARBA" id="ARBA00009743"/>
    </source>
</evidence>
<dbReference type="EMBL" id="JBIAQY010000025">
    <property type="protein sequence ID" value="MFF3574298.1"/>
    <property type="molecule type" value="Genomic_DNA"/>
</dbReference>
<feature type="chain" id="PRO_5045537630" description="Alpha-galactosidase" evidence="6">
    <location>
        <begin position="28"/>
        <end position="467"/>
    </location>
</feature>
<evidence type="ECO:0000256" key="6">
    <source>
        <dbReference type="SAM" id="SignalP"/>
    </source>
</evidence>
<dbReference type="InterPro" id="IPR041233">
    <property type="entry name" value="Melibiase_C"/>
</dbReference>
<dbReference type="PANTHER" id="PTHR11452">
    <property type="entry name" value="ALPHA-GALACTOSIDASE/ALPHA-N-ACETYLGALACTOSAMINIDASE"/>
    <property type="match status" value="1"/>
</dbReference>
<feature type="domain" description="Alpha galactosidase C-terminal" evidence="7">
    <location>
        <begin position="390"/>
        <end position="462"/>
    </location>
</feature>
<dbReference type="SUPFAM" id="SSF51445">
    <property type="entry name" value="(Trans)glycosidases"/>
    <property type="match status" value="1"/>
</dbReference>
<dbReference type="PRINTS" id="PR00740">
    <property type="entry name" value="GLHYDRLASE27"/>
</dbReference>
<keyword evidence="4 5" id="KW-0326">Glycosidase</keyword>
<sequence>MVRRGRWAGLLGSLVATICLLPLPSAAAAPAAAGPPMGWNSWNSGIALSEKNIETTIDAMVASGMRDAGYRYVDLDAGWAALDRDAQGDLQADPEKFPHGMAALARYAHQRGMLLGLYSSPYNETCGQSLQNASAGHEVQDARTFAAWGVDYLKYDWCRASSDLSDQVRKFTAMRDALRASGRHIVYSINPNSSDRDTAADYDWSRISDVTRNAHDLFPFWRNALPPISINQFASQQFLGVVDQVRAAAPLAGRSHPGHWNDPDMLVVGTQLAEFLGTHVGTLPGTLLKVFPLTQDQQRAGRTAVEQLSGMVTLSPEQIAALRNPQYSLTPAEQRAHFTLWAMLAAPLIAGNDVRTMSAQTRAVLTDRDVIAVDQDPGSVQGAFLPTDDRVMTKSLSDGSTAVALLNRADTAADVATSAHAAGLAPASCYTVRDLWSHATATTTGALTAKTLAPHDAALLRVTPHCD</sequence>
<proteinExistence type="inferred from homology"/>
<dbReference type="RefSeq" id="WP_387406791.1">
    <property type="nucleotide sequence ID" value="NZ_JBIAQY010000025.1"/>
</dbReference>
<dbReference type="InterPro" id="IPR013785">
    <property type="entry name" value="Aldolase_TIM"/>
</dbReference>
<dbReference type="Pfam" id="PF17801">
    <property type="entry name" value="Melibiase_C"/>
    <property type="match status" value="1"/>
</dbReference>
<dbReference type="Gene3D" id="3.20.20.70">
    <property type="entry name" value="Aldolase class I"/>
    <property type="match status" value="2"/>
</dbReference>
<dbReference type="Proteomes" id="UP001601992">
    <property type="component" value="Unassembled WGS sequence"/>
</dbReference>
<keyword evidence="9" id="KW-1185">Reference proteome</keyword>
<dbReference type="CDD" id="cd14792">
    <property type="entry name" value="GH27"/>
    <property type="match status" value="1"/>
</dbReference>
<name>A0ABW6SFG2_9NOCA</name>
<keyword evidence="5" id="KW-1015">Disulfide bond</keyword>
<dbReference type="Pfam" id="PF16499">
    <property type="entry name" value="Melibiase_2"/>
    <property type="match status" value="2"/>
</dbReference>
<dbReference type="GO" id="GO:0016798">
    <property type="term" value="F:hydrolase activity, acting on glycosyl bonds"/>
    <property type="evidence" value="ECO:0007669"/>
    <property type="project" value="UniProtKB-KW"/>
</dbReference>